<keyword evidence="1" id="KW-0812">Transmembrane</keyword>
<dbReference type="AlphaFoldDB" id="X1MJ47"/>
<feature type="transmembrane region" description="Helical" evidence="1">
    <location>
        <begin position="105"/>
        <end position="122"/>
    </location>
</feature>
<evidence type="ECO:0000313" key="2">
    <source>
        <dbReference type="EMBL" id="GAI06394.1"/>
    </source>
</evidence>
<name>X1MJ47_9ZZZZ</name>
<keyword evidence="1" id="KW-0472">Membrane</keyword>
<gene>
    <name evidence="2" type="ORF">S06H3_12234</name>
</gene>
<reference evidence="2" key="1">
    <citation type="journal article" date="2014" name="Front. Microbiol.">
        <title>High frequency of phylogenetically diverse reductive dehalogenase-homologous genes in deep subseafloor sedimentary metagenomes.</title>
        <authorList>
            <person name="Kawai M."/>
            <person name="Futagami T."/>
            <person name="Toyoda A."/>
            <person name="Takaki Y."/>
            <person name="Nishi S."/>
            <person name="Hori S."/>
            <person name="Arai W."/>
            <person name="Tsubouchi T."/>
            <person name="Morono Y."/>
            <person name="Uchiyama I."/>
            <person name="Ito T."/>
            <person name="Fujiyama A."/>
            <person name="Inagaki F."/>
            <person name="Takami H."/>
        </authorList>
    </citation>
    <scope>NUCLEOTIDE SEQUENCE</scope>
    <source>
        <strain evidence="2">Expedition CK06-06</strain>
    </source>
</reference>
<sequence length="124" mass="13624">MEKINFLKGVAKILLGFAILHTIGNIYFAISGKFPSKPSLSIMPSLTPTINIVAIILGLIIVGVLIYLLYLRKNSDKFIGKDVLAMIAGSFFIGVLIGIAKINFFVILISLFLILVFAYLSFKK</sequence>
<evidence type="ECO:0000256" key="1">
    <source>
        <dbReference type="SAM" id="Phobius"/>
    </source>
</evidence>
<organism evidence="2">
    <name type="scientific">marine sediment metagenome</name>
    <dbReference type="NCBI Taxonomy" id="412755"/>
    <lineage>
        <taxon>unclassified sequences</taxon>
        <taxon>metagenomes</taxon>
        <taxon>ecological metagenomes</taxon>
    </lineage>
</organism>
<dbReference type="EMBL" id="BARV01005995">
    <property type="protein sequence ID" value="GAI06394.1"/>
    <property type="molecule type" value="Genomic_DNA"/>
</dbReference>
<protein>
    <submittedName>
        <fullName evidence="2">Uncharacterized protein</fullName>
    </submittedName>
</protein>
<proteinExistence type="predicted"/>
<feature type="transmembrane region" description="Helical" evidence="1">
    <location>
        <begin position="50"/>
        <end position="71"/>
    </location>
</feature>
<feature type="transmembrane region" description="Helical" evidence="1">
    <location>
        <begin position="83"/>
        <end position="99"/>
    </location>
</feature>
<keyword evidence="1" id="KW-1133">Transmembrane helix</keyword>
<accession>X1MJ47</accession>
<feature type="transmembrane region" description="Helical" evidence="1">
    <location>
        <begin position="12"/>
        <end position="30"/>
    </location>
</feature>
<comment type="caution">
    <text evidence="2">The sequence shown here is derived from an EMBL/GenBank/DDBJ whole genome shotgun (WGS) entry which is preliminary data.</text>
</comment>